<dbReference type="EMBL" id="KE525413">
    <property type="protein sequence ID" value="KFB53115.1"/>
    <property type="molecule type" value="Genomic_DNA"/>
</dbReference>
<proteinExistence type="predicted"/>
<dbReference type="EnsemblMetazoa" id="ASIC021409-RA">
    <property type="protein sequence ID" value="ASIC021409-PA"/>
    <property type="gene ID" value="ASIC021409"/>
</dbReference>
<dbReference type="VEuPathDB" id="VectorBase:ASIS010085"/>
<gene>
    <name evidence="1" type="ORF">ZHAS_00021409</name>
</gene>
<evidence type="ECO:0000313" key="1">
    <source>
        <dbReference type="EMBL" id="KFB53115.1"/>
    </source>
</evidence>
<dbReference type="Proteomes" id="UP000030765">
    <property type="component" value="Unassembled WGS sequence"/>
</dbReference>
<reference evidence="1 3" key="1">
    <citation type="journal article" date="2014" name="BMC Genomics">
        <title>Genome sequence of Anopheles sinensis provides insight into genetics basis of mosquito competence for malaria parasites.</title>
        <authorList>
            <person name="Zhou D."/>
            <person name="Zhang D."/>
            <person name="Ding G."/>
            <person name="Shi L."/>
            <person name="Hou Q."/>
            <person name="Ye Y."/>
            <person name="Xu Y."/>
            <person name="Zhou H."/>
            <person name="Xiong C."/>
            <person name="Li S."/>
            <person name="Yu J."/>
            <person name="Hong S."/>
            <person name="Yu X."/>
            <person name="Zou P."/>
            <person name="Chen C."/>
            <person name="Chang X."/>
            <person name="Wang W."/>
            <person name="Lv Y."/>
            <person name="Sun Y."/>
            <person name="Ma L."/>
            <person name="Shen B."/>
            <person name="Zhu C."/>
        </authorList>
    </citation>
    <scope>NUCLEOTIDE SEQUENCE [LARGE SCALE GENOMIC DNA]</scope>
</reference>
<keyword evidence="3" id="KW-1185">Reference proteome</keyword>
<dbReference type="AlphaFoldDB" id="A0A084WSC1"/>
<evidence type="ECO:0000313" key="3">
    <source>
        <dbReference type="Proteomes" id="UP000030765"/>
    </source>
</evidence>
<dbReference type="EMBL" id="ATLV01026444">
    <property type="status" value="NOT_ANNOTATED_CDS"/>
    <property type="molecule type" value="Genomic_DNA"/>
</dbReference>
<organism evidence="1">
    <name type="scientific">Anopheles sinensis</name>
    <name type="common">Mosquito</name>
    <dbReference type="NCBI Taxonomy" id="74873"/>
    <lineage>
        <taxon>Eukaryota</taxon>
        <taxon>Metazoa</taxon>
        <taxon>Ecdysozoa</taxon>
        <taxon>Arthropoda</taxon>
        <taxon>Hexapoda</taxon>
        <taxon>Insecta</taxon>
        <taxon>Pterygota</taxon>
        <taxon>Neoptera</taxon>
        <taxon>Endopterygota</taxon>
        <taxon>Diptera</taxon>
        <taxon>Nematocera</taxon>
        <taxon>Culicoidea</taxon>
        <taxon>Culicidae</taxon>
        <taxon>Anophelinae</taxon>
        <taxon>Anopheles</taxon>
    </lineage>
</organism>
<evidence type="ECO:0000313" key="2">
    <source>
        <dbReference type="EnsemblMetazoa" id="ASIC021409-PA"/>
    </source>
</evidence>
<reference evidence="2" key="2">
    <citation type="submission" date="2020-05" db="UniProtKB">
        <authorList>
            <consortium name="EnsemblMetazoa"/>
        </authorList>
    </citation>
    <scope>IDENTIFICATION</scope>
</reference>
<name>A0A084WSC1_ANOSI</name>
<sequence>MHHLATMEAPGGATRRKQYLTTLASRAVRVYPRSLGLPKMFMKPGLAQVKLCAAPLHYQTGCGATKTFPV</sequence>
<accession>A0A084WSC1</accession>
<protein>
    <submittedName>
        <fullName evidence="1 2">Uncharacterized protein</fullName>
    </submittedName>
</protein>
<dbReference type="VEuPathDB" id="VectorBase:ASIC021409"/>